<organism evidence="1 2">
    <name type="scientific">Lentinula lateritia</name>
    <dbReference type="NCBI Taxonomy" id="40482"/>
    <lineage>
        <taxon>Eukaryota</taxon>
        <taxon>Fungi</taxon>
        <taxon>Dikarya</taxon>
        <taxon>Basidiomycota</taxon>
        <taxon>Agaricomycotina</taxon>
        <taxon>Agaricomycetes</taxon>
        <taxon>Agaricomycetidae</taxon>
        <taxon>Agaricales</taxon>
        <taxon>Marasmiineae</taxon>
        <taxon>Omphalotaceae</taxon>
        <taxon>Lentinula</taxon>
    </lineage>
</organism>
<comment type="caution">
    <text evidence="1">The sequence shown here is derived from an EMBL/GenBank/DDBJ whole genome shotgun (WGS) entry which is preliminary data.</text>
</comment>
<reference evidence="1" key="1">
    <citation type="submission" date="2022-08" db="EMBL/GenBank/DDBJ databases">
        <authorList>
            <consortium name="DOE Joint Genome Institute"/>
            <person name="Min B."/>
            <person name="Riley R."/>
            <person name="Sierra-Patev S."/>
            <person name="Naranjo-Ortiz M."/>
            <person name="Looney B."/>
            <person name="Konkel Z."/>
            <person name="Slot J.C."/>
            <person name="Sakamoto Y."/>
            <person name="Steenwyk J.L."/>
            <person name="Rokas A."/>
            <person name="Carro J."/>
            <person name="Camarero S."/>
            <person name="Ferreira P."/>
            <person name="Molpeceres G."/>
            <person name="Ruiz-Duenas F.J."/>
            <person name="Serrano A."/>
            <person name="Henrissat B."/>
            <person name="Drula E."/>
            <person name="Hughes K.W."/>
            <person name="Mata J.L."/>
            <person name="Ishikawa N.K."/>
            <person name="Vargas-Isla R."/>
            <person name="Ushijima S."/>
            <person name="Smith C.A."/>
            <person name="Ahrendt S."/>
            <person name="Andreopoulos W."/>
            <person name="He G."/>
            <person name="Labutti K."/>
            <person name="Lipzen A."/>
            <person name="Ng V."/>
            <person name="Sandor L."/>
            <person name="Barry K."/>
            <person name="Martinez A.T."/>
            <person name="Xiao Y."/>
            <person name="Gibbons J.G."/>
            <person name="Terashima K."/>
            <person name="Hibbett D.S."/>
            <person name="Grigoriev I.V."/>
        </authorList>
    </citation>
    <scope>NUCLEOTIDE SEQUENCE</scope>
    <source>
        <strain evidence="1">Sp2 HRB7682 ss15</strain>
    </source>
</reference>
<protein>
    <submittedName>
        <fullName evidence="1">Uncharacterized protein</fullName>
    </submittedName>
</protein>
<sequence>MIPDDPRRPSNWNLCRPSPLVFKPFFCTSDPESSVYIPILKTVVTNRMTQLW</sequence>
<name>A0A9W8ZS42_9AGAR</name>
<reference evidence="1" key="2">
    <citation type="journal article" date="2023" name="Proc. Natl. Acad. Sci. U.S.A.">
        <title>A global phylogenomic analysis of the shiitake genus Lentinula.</title>
        <authorList>
            <person name="Sierra-Patev S."/>
            <person name="Min B."/>
            <person name="Naranjo-Ortiz M."/>
            <person name="Looney B."/>
            <person name="Konkel Z."/>
            <person name="Slot J.C."/>
            <person name="Sakamoto Y."/>
            <person name="Steenwyk J.L."/>
            <person name="Rokas A."/>
            <person name="Carro J."/>
            <person name="Camarero S."/>
            <person name="Ferreira P."/>
            <person name="Molpeceres G."/>
            <person name="Ruiz-Duenas F.J."/>
            <person name="Serrano A."/>
            <person name="Henrissat B."/>
            <person name="Drula E."/>
            <person name="Hughes K.W."/>
            <person name="Mata J.L."/>
            <person name="Ishikawa N.K."/>
            <person name="Vargas-Isla R."/>
            <person name="Ushijima S."/>
            <person name="Smith C.A."/>
            <person name="Donoghue J."/>
            <person name="Ahrendt S."/>
            <person name="Andreopoulos W."/>
            <person name="He G."/>
            <person name="LaButti K."/>
            <person name="Lipzen A."/>
            <person name="Ng V."/>
            <person name="Riley R."/>
            <person name="Sandor L."/>
            <person name="Barry K."/>
            <person name="Martinez A.T."/>
            <person name="Xiao Y."/>
            <person name="Gibbons J.G."/>
            <person name="Terashima K."/>
            <person name="Grigoriev I.V."/>
            <person name="Hibbett D."/>
        </authorList>
    </citation>
    <scope>NUCLEOTIDE SEQUENCE</scope>
    <source>
        <strain evidence="1">Sp2 HRB7682 ss15</strain>
    </source>
</reference>
<evidence type="ECO:0000313" key="1">
    <source>
        <dbReference type="EMBL" id="KAJ4465373.1"/>
    </source>
</evidence>
<gene>
    <name evidence="1" type="ORF">C8J55DRAFT_528577</name>
</gene>
<dbReference type="Proteomes" id="UP001150238">
    <property type="component" value="Unassembled WGS sequence"/>
</dbReference>
<evidence type="ECO:0000313" key="2">
    <source>
        <dbReference type="Proteomes" id="UP001150238"/>
    </source>
</evidence>
<accession>A0A9W8ZS42</accession>
<dbReference type="EMBL" id="JANVFS010000051">
    <property type="protein sequence ID" value="KAJ4465373.1"/>
    <property type="molecule type" value="Genomic_DNA"/>
</dbReference>
<dbReference type="AlphaFoldDB" id="A0A9W8ZS42"/>
<proteinExistence type="predicted"/>